<dbReference type="GO" id="GO:0004519">
    <property type="term" value="F:endonuclease activity"/>
    <property type="evidence" value="ECO:0007669"/>
    <property type="project" value="UniProtKB-KW"/>
</dbReference>
<dbReference type="EMBL" id="CAJOBG010000681">
    <property type="protein sequence ID" value="CAF3844713.1"/>
    <property type="molecule type" value="Genomic_DNA"/>
</dbReference>
<dbReference type="GO" id="GO:0003964">
    <property type="term" value="F:RNA-directed DNA polymerase activity"/>
    <property type="evidence" value="ECO:0007669"/>
    <property type="project" value="UniProtKB-KW"/>
</dbReference>
<reference evidence="8" key="1">
    <citation type="submission" date="2021-02" db="EMBL/GenBank/DDBJ databases">
        <authorList>
            <person name="Nowell W R."/>
        </authorList>
    </citation>
    <scope>NUCLEOTIDE SEQUENCE</scope>
</reference>
<accession>A0A819E613</accession>
<dbReference type="AlphaFoldDB" id="A0A819E613"/>
<protein>
    <recommendedName>
        <fullName evidence="7">Reverse transcriptase domain-containing protein</fullName>
    </recommendedName>
</protein>
<dbReference type="InterPro" id="IPR000477">
    <property type="entry name" value="RT_dom"/>
</dbReference>
<dbReference type="FunFam" id="3.10.20.370:FF:000001">
    <property type="entry name" value="Retrovirus-related Pol polyprotein from transposon 17.6-like protein"/>
    <property type="match status" value="1"/>
</dbReference>
<evidence type="ECO:0000259" key="7">
    <source>
        <dbReference type="PROSITE" id="PS50878"/>
    </source>
</evidence>
<dbReference type="InterPro" id="IPR041373">
    <property type="entry name" value="RT_RNaseH"/>
</dbReference>
<sequence length="434" mass="49684">MLSGLEGTVCYLDDIIVTGKNEIEHMKNLNKVFERIRDYGFHVNKGKCIFLQNHVEYLGFIVDENGVHTSPSKTKAIINMPKPTNVSQLRSFLGMVNHYAKFIPQLSDRLLPFYSLLKNNIPWKWDSLCDKTFKNIKQFLISPLALTHYDPSLPLVLAADASNSGVGAVIYHRYSDGTEKAIAHASKTLTPTERNYAQIEKEALAIIYGVQKFDQFLRGRRFTLLTDHKPLITIFGPKKGVPTTSANRLQRWAIRLMGYVYDIEYRSTLNFGHADGLSRLPIGPDKDFDNRDPGEISSIASIQQELQQDLPLRAVQIAKATQNDPILVQVYNYILSGWPLSYTDKLQSYYRIRNELSTSNGCITWGLRTIIPSRFRNHLLNHLHLSHPGMTRMKVYARRYFWWPSIDKDIEELVRKCPNCTENSKQPIKAPLSP</sequence>
<keyword evidence="9" id="KW-1185">Reference proteome</keyword>
<dbReference type="FunFam" id="1.10.340.70:FF:000003">
    <property type="entry name" value="Protein CBG25708"/>
    <property type="match status" value="1"/>
</dbReference>
<keyword evidence="1" id="KW-0808">Transferase</keyword>
<evidence type="ECO:0000256" key="6">
    <source>
        <dbReference type="ARBA" id="ARBA00022918"/>
    </source>
</evidence>
<dbReference type="PANTHER" id="PTHR37984:SF5">
    <property type="entry name" value="PROTEIN NYNRIN-LIKE"/>
    <property type="match status" value="1"/>
</dbReference>
<dbReference type="Proteomes" id="UP000663866">
    <property type="component" value="Unassembled WGS sequence"/>
</dbReference>
<dbReference type="Gene3D" id="3.30.70.270">
    <property type="match status" value="2"/>
</dbReference>
<evidence type="ECO:0000256" key="5">
    <source>
        <dbReference type="ARBA" id="ARBA00022801"/>
    </source>
</evidence>
<dbReference type="InterPro" id="IPR041588">
    <property type="entry name" value="Integrase_H2C2"/>
</dbReference>
<keyword evidence="5" id="KW-0378">Hydrolase</keyword>
<dbReference type="InterPro" id="IPR043502">
    <property type="entry name" value="DNA/RNA_pol_sf"/>
</dbReference>
<organism evidence="8 9">
    <name type="scientific">Rotaria magnacalcarata</name>
    <dbReference type="NCBI Taxonomy" id="392030"/>
    <lineage>
        <taxon>Eukaryota</taxon>
        <taxon>Metazoa</taxon>
        <taxon>Spiralia</taxon>
        <taxon>Gnathifera</taxon>
        <taxon>Rotifera</taxon>
        <taxon>Eurotatoria</taxon>
        <taxon>Bdelloidea</taxon>
        <taxon>Philodinida</taxon>
        <taxon>Philodinidae</taxon>
        <taxon>Rotaria</taxon>
    </lineage>
</organism>
<dbReference type="GO" id="GO:0016787">
    <property type="term" value="F:hydrolase activity"/>
    <property type="evidence" value="ECO:0007669"/>
    <property type="project" value="UniProtKB-KW"/>
</dbReference>
<dbReference type="SUPFAM" id="SSF56672">
    <property type="entry name" value="DNA/RNA polymerases"/>
    <property type="match status" value="1"/>
</dbReference>
<dbReference type="Pfam" id="PF17917">
    <property type="entry name" value="RT_RNaseH"/>
    <property type="match status" value="1"/>
</dbReference>
<dbReference type="Gene3D" id="1.10.340.70">
    <property type="match status" value="1"/>
</dbReference>
<comment type="caution">
    <text evidence="8">The sequence shown here is derived from an EMBL/GenBank/DDBJ whole genome shotgun (WGS) entry which is preliminary data.</text>
</comment>
<proteinExistence type="predicted"/>
<keyword evidence="2" id="KW-0548">Nucleotidyltransferase</keyword>
<evidence type="ECO:0000313" key="9">
    <source>
        <dbReference type="Proteomes" id="UP000663866"/>
    </source>
</evidence>
<gene>
    <name evidence="8" type="ORF">OVN521_LOCUS6480</name>
</gene>
<evidence type="ECO:0000313" key="8">
    <source>
        <dbReference type="EMBL" id="CAF3844713.1"/>
    </source>
</evidence>
<evidence type="ECO:0000256" key="3">
    <source>
        <dbReference type="ARBA" id="ARBA00022722"/>
    </source>
</evidence>
<dbReference type="PROSITE" id="PS50878">
    <property type="entry name" value="RT_POL"/>
    <property type="match status" value="1"/>
</dbReference>
<evidence type="ECO:0000256" key="1">
    <source>
        <dbReference type="ARBA" id="ARBA00022679"/>
    </source>
</evidence>
<keyword evidence="6" id="KW-0695">RNA-directed DNA polymerase</keyword>
<dbReference type="InterPro" id="IPR043128">
    <property type="entry name" value="Rev_trsase/Diguanyl_cyclase"/>
</dbReference>
<dbReference type="InterPro" id="IPR050951">
    <property type="entry name" value="Retrovirus_Pol_polyprotein"/>
</dbReference>
<evidence type="ECO:0000256" key="4">
    <source>
        <dbReference type="ARBA" id="ARBA00022759"/>
    </source>
</evidence>
<keyword evidence="3" id="KW-0540">Nuclease</keyword>
<name>A0A819E613_9BILA</name>
<evidence type="ECO:0000256" key="2">
    <source>
        <dbReference type="ARBA" id="ARBA00022695"/>
    </source>
</evidence>
<dbReference type="CDD" id="cd09274">
    <property type="entry name" value="RNase_HI_RT_Ty3"/>
    <property type="match status" value="1"/>
</dbReference>
<feature type="domain" description="Reverse transcriptase" evidence="7">
    <location>
        <begin position="1"/>
        <end position="62"/>
    </location>
</feature>
<dbReference type="Pfam" id="PF17921">
    <property type="entry name" value="Integrase_H2C2"/>
    <property type="match status" value="1"/>
</dbReference>
<dbReference type="FunFam" id="3.30.70.270:FF:000020">
    <property type="entry name" value="Transposon Tf2-6 polyprotein-like Protein"/>
    <property type="match status" value="1"/>
</dbReference>
<dbReference type="PANTHER" id="PTHR37984">
    <property type="entry name" value="PROTEIN CBG26694"/>
    <property type="match status" value="1"/>
</dbReference>
<keyword evidence="4" id="KW-0255">Endonuclease</keyword>
<dbReference type="Pfam" id="PF00078">
    <property type="entry name" value="RVT_1"/>
    <property type="match status" value="1"/>
</dbReference>